<dbReference type="EMBL" id="LSRX01001096">
    <property type="protein sequence ID" value="OLP83728.1"/>
    <property type="molecule type" value="Genomic_DNA"/>
</dbReference>
<feature type="region of interest" description="Disordered" evidence="1">
    <location>
        <begin position="64"/>
        <end position="98"/>
    </location>
</feature>
<accession>A0A1Q9CLB5</accession>
<dbReference type="Proteomes" id="UP000186817">
    <property type="component" value="Unassembled WGS sequence"/>
</dbReference>
<keyword evidence="4" id="KW-1185">Reference proteome</keyword>
<evidence type="ECO:0000256" key="1">
    <source>
        <dbReference type="SAM" id="MobiDB-lite"/>
    </source>
</evidence>
<evidence type="ECO:0000256" key="2">
    <source>
        <dbReference type="SAM" id="Phobius"/>
    </source>
</evidence>
<organism evidence="3 4">
    <name type="scientific">Symbiodinium microadriaticum</name>
    <name type="common">Dinoflagellate</name>
    <name type="synonym">Zooxanthella microadriatica</name>
    <dbReference type="NCBI Taxonomy" id="2951"/>
    <lineage>
        <taxon>Eukaryota</taxon>
        <taxon>Sar</taxon>
        <taxon>Alveolata</taxon>
        <taxon>Dinophyceae</taxon>
        <taxon>Suessiales</taxon>
        <taxon>Symbiodiniaceae</taxon>
        <taxon>Symbiodinium</taxon>
    </lineage>
</organism>
<feature type="compositionally biased region" description="Low complexity" evidence="1">
    <location>
        <begin position="65"/>
        <end position="75"/>
    </location>
</feature>
<comment type="caution">
    <text evidence="3">The sequence shown here is derived from an EMBL/GenBank/DDBJ whole genome shotgun (WGS) entry which is preliminary data.</text>
</comment>
<evidence type="ECO:0000313" key="4">
    <source>
        <dbReference type="Proteomes" id="UP000186817"/>
    </source>
</evidence>
<feature type="transmembrane region" description="Helical" evidence="2">
    <location>
        <begin position="38"/>
        <end position="59"/>
    </location>
</feature>
<keyword evidence="2" id="KW-0472">Membrane</keyword>
<reference evidence="3 4" key="1">
    <citation type="submission" date="2016-02" db="EMBL/GenBank/DDBJ databases">
        <title>Genome analysis of coral dinoflagellate symbionts highlights evolutionary adaptations to a symbiotic lifestyle.</title>
        <authorList>
            <person name="Aranda M."/>
            <person name="Li Y."/>
            <person name="Liew Y.J."/>
            <person name="Baumgarten S."/>
            <person name="Simakov O."/>
            <person name="Wilson M."/>
            <person name="Piel J."/>
            <person name="Ashoor H."/>
            <person name="Bougouffa S."/>
            <person name="Bajic V.B."/>
            <person name="Ryu T."/>
            <person name="Ravasi T."/>
            <person name="Bayer T."/>
            <person name="Micklem G."/>
            <person name="Kim H."/>
            <person name="Bhak J."/>
            <person name="Lajeunesse T.C."/>
            <person name="Voolstra C.R."/>
        </authorList>
    </citation>
    <scope>NUCLEOTIDE SEQUENCE [LARGE SCALE GENOMIC DNA]</scope>
    <source>
        <strain evidence="3 4">CCMP2467</strain>
    </source>
</reference>
<sequence>MWGLGLQQQLRAEHGSEHLRELRKMATTQTTNVDPYRWILPLCELYFAAVAVVCTFSVFQRGDQPARPFNFNPPAADKEEPSAAKREKYFNLPEPTFP</sequence>
<keyword evidence="2" id="KW-1133">Transmembrane helix</keyword>
<gene>
    <name evidence="3" type="ORF">AK812_SmicGene35474</name>
</gene>
<feature type="compositionally biased region" description="Basic and acidic residues" evidence="1">
    <location>
        <begin position="76"/>
        <end position="89"/>
    </location>
</feature>
<proteinExistence type="predicted"/>
<name>A0A1Q9CLB5_SYMMI</name>
<keyword evidence="2" id="KW-0812">Transmembrane</keyword>
<evidence type="ECO:0000313" key="3">
    <source>
        <dbReference type="EMBL" id="OLP83728.1"/>
    </source>
</evidence>
<dbReference type="AlphaFoldDB" id="A0A1Q9CLB5"/>
<protein>
    <submittedName>
        <fullName evidence="3">Uncharacterized protein</fullName>
    </submittedName>
</protein>